<keyword evidence="3 8" id="KW-0819">tRNA processing</keyword>
<dbReference type="HAMAP" id="MF_00972">
    <property type="entry name" value="tRNA_aden_deaminase"/>
    <property type="match status" value="1"/>
</dbReference>
<comment type="similarity">
    <text evidence="1">Belongs to the cytidine and deoxycytidylate deaminase family. ADAT2 subfamily.</text>
</comment>
<dbReference type="Proteomes" id="UP000886878">
    <property type="component" value="Unassembled WGS sequence"/>
</dbReference>
<sequence length="162" mass="18526">MDAAIEEARMAMAIDEVPIGAVVVYHDRIIGRGHNLTEHYQHVSYHAEMMALDEACTTMHSWRLPECDLYVTLEPCIMCSGAIINSRINHLYFGASDPKAGAVQSLYHLLDDQRLNHQVKVTSGVDGEQCSQLLKNFFRQVRRRKKAEKRARRQGRYIGRNN</sequence>
<evidence type="ECO:0000256" key="2">
    <source>
        <dbReference type="ARBA" id="ARBA00011738"/>
    </source>
</evidence>
<dbReference type="EMBL" id="DXGK01000041">
    <property type="protein sequence ID" value="HIW70185.1"/>
    <property type="molecule type" value="Genomic_DNA"/>
</dbReference>
<keyword evidence="5 8" id="KW-0378">Hydrolase</keyword>
<feature type="active site" description="Proton donor" evidence="8">
    <location>
        <position position="48"/>
    </location>
</feature>
<feature type="domain" description="CMP/dCMP-type deaminase" evidence="9">
    <location>
        <begin position="1"/>
        <end position="106"/>
    </location>
</feature>
<dbReference type="PROSITE" id="PS51747">
    <property type="entry name" value="CYT_DCMP_DEAMINASES_2"/>
    <property type="match status" value="1"/>
</dbReference>
<dbReference type="EC" id="3.5.4.33" evidence="8"/>
<comment type="function">
    <text evidence="8">Catalyzes the deamination of adenosine to inosine at the wobble position 34 of tRNA(Arg2).</text>
</comment>
<comment type="subunit">
    <text evidence="2 8">Homodimer.</text>
</comment>
<keyword evidence="4 8" id="KW-0479">Metal-binding</keyword>
<dbReference type="GO" id="GO:0008270">
    <property type="term" value="F:zinc ion binding"/>
    <property type="evidence" value="ECO:0007669"/>
    <property type="project" value="UniProtKB-UniRule"/>
</dbReference>
<feature type="binding site" evidence="8">
    <location>
        <position position="79"/>
    </location>
    <ligand>
        <name>Zn(2+)</name>
        <dbReference type="ChEBI" id="CHEBI:29105"/>
        <note>catalytic</note>
    </ligand>
</feature>
<dbReference type="AlphaFoldDB" id="A0A9D1U3U0"/>
<dbReference type="FunFam" id="3.40.140.10:FF:000005">
    <property type="entry name" value="tRNA-specific adenosine deaminase"/>
    <property type="match status" value="1"/>
</dbReference>
<dbReference type="InterPro" id="IPR002125">
    <property type="entry name" value="CMP_dCMP_dom"/>
</dbReference>
<feature type="binding site" evidence="8">
    <location>
        <position position="46"/>
    </location>
    <ligand>
        <name>Zn(2+)</name>
        <dbReference type="ChEBI" id="CHEBI:29105"/>
        <note>catalytic</note>
    </ligand>
</feature>
<gene>
    <name evidence="8 10" type="primary">tadA</name>
    <name evidence="10" type="ORF">H9876_02210</name>
</gene>
<evidence type="ECO:0000256" key="1">
    <source>
        <dbReference type="ARBA" id="ARBA00010669"/>
    </source>
</evidence>
<evidence type="ECO:0000256" key="3">
    <source>
        <dbReference type="ARBA" id="ARBA00022694"/>
    </source>
</evidence>
<accession>A0A9D1U3U0</accession>
<dbReference type="GO" id="GO:0052717">
    <property type="term" value="F:tRNA-specific adenosine-34 deaminase activity"/>
    <property type="evidence" value="ECO:0007669"/>
    <property type="project" value="UniProtKB-UniRule"/>
</dbReference>
<dbReference type="InterPro" id="IPR028883">
    <property type="entry name" value="tRNA_aden_deaminase"/>
</dbReference>
<evidence type="ECO:0000256" key="8">
    <source>
        <dbReference type="HAMAP-Rule" id="MF_00972"/>
    </source>
</evidence>
<feature type="binding site" evidence="8">
    <location>
        <position position="76"/>
    </location>
    <ligand>
        <name>Zn(2+)</name>
        <dbReference type="ChEBI" id="CHEBI:29105"/>
        <note>catalytic</note>
    </ligand>
</feature>
<evidence type="ECO:0000313" key="10">
    <source>
        <dbReference type="EMBL" id="HIW70185.1"/>
    </source>
</evidence>
<protein>
    <recommendedName>
        <fullName evidence="8">tRNA-specific adenosine deaminase</fullName>
        <ecNumber evidence="8">3.5.4.33</ecNumber>
    </recommendedName>
</protein>
<comment type="cofactor">
    <cofactor evidence="8">
        <name>Zn(2+)</name>
        <dbReference type="ChEBI" id="CHEBI:29105"/>
    </cofactor>
    <text evidence="8">Binds 1 zinc ion per subunit.</text>
</comment>
<dbReference type="InterPro" id="IPR016192">
    <property type="entry name" value="APOBEC/CMP_deaminase_Zn-bd"/>
</dbReference>
<reference evidence="10" key="2">
    <citation type="submission" date="2021-04" db="EMBL/GenBank/DDBJ databases">
        <authorList>
            <person name="Gilroy R."/>
        </authorList>
    </citation>
    <scope>NUCLEOTIDE SEQUENCE</scope>
    <source>
        <strain evidence="10">ChiHejej3B27-2180</strain>
    </source>
</reference>
<dbReference type="Gene3D" id="3.40.140.10">
    <property type="entry name" value="Cytidine Deaminase, domain 2"/>
    <property type="match status" value="1"/>
</dbReference>
<dbReference type="Pfam" id="PF14437">
    <property type="entry name" value="MafB19-deam"/>
    <property type="match status" value="1"/>
</dbReference>
<reference evidence="10" key="1">
    <citation type="journal article" date="2021" name="PeerJ">
        <title>Extensive microbial diversity within the chicken gut microbiome revealed by metagenomics and culture.</title>
        <authorList>
            <person name="Gilroy R."/>
            <person name="Ravi A."/>
            <person name="Getino M."/>
            <person name="Pursley I."/>
            <person name="Horton D.L."/>
            <person name="Alikhan N.F."/>
            <person name="Baker D."/>
            <person name="Gharbi K."/>
            <person name="Hall N."/>
            <person name="Watson M."/>
            <person name="Adriaenssens E.M."/>
            <person name="Foster-Nyarko E."/>
            <person name="Jarju S."/>
            <person name="Secka A."/>
            <person name="Antonio M."/>
            <person name="Oren A."/>
            <person name="Chaudhuri R.R."/>
            <person name="La Ragione R."/>
            <person name="Hildebrand F."/>
            <person name="Pallen M.J."/>
        </authorList>
    </citation>
    <scope>NUCLEOTIDE SEQUENCE</scope>
    <source>
        <strain evidence="10">ChiHejej3B27-2180</strain>
    </source>
</reference>
<evidence type="ECO:0000256" key="5">
    <source>
        <dbReference type="ARBA" id="ARBA00022801"/>
    </source>
</evidence>
<keyword evidence="6 8" id="KW-0862">Zinc</keyword>
<dbReference type="InterPro" id="IPR016193">
    <property type="entry name" value="Cytidine_deaminase-like"/>
</dbReference>
<dbReference type="PANTHER" id="PTHR11079">
    <property type="entry name" value="CYTOSINE DEAMINASE FAMILY MEMBER"/>
    <property type="match status" value="1"/>
</dbReference>
<comment type="caution">
    <text evidence="10">The sequence shown here is derived from an EMBL/GenBank/DDBJ whole genome shotgun (WGS) entry which is preliminary data.</text>
</comment>
<dbReference type="GO" id="GO:0002100">
    <property type="term" value="P:tRNA wobble adenosine to inosine editing"/>
    <property type="evidence" value="ECO:0007669"/>
    <property type="project" value="UniProtKB-UniRule"/>
</dbReference>
<comment type="catalytic activity">
    <reaction evidence="7 8">
        <text>adenosine(34) in tRNA + H2O + H(+) = inosine(34) in tRNA + NH4(+)</text>
        <dbReference type="Rhea" id="RHEA:43168"/>
        <dbReference type="Rhea" id="RHEA-COMP:10373"/>
        <dbReference type="Rhea" id="RHEA-COMP:10374"/>
        <dbReference type="ChEBI" id="CHEBI:15377"/>
        <dbReference type="ChEBI" id="CHEBI:15378"/>
        <dbReference type="ChEBI" id="CHEBI:28938"/>
        <dbReference type="ChEBI" id="CHEBI:74411"/>
        <dbReference type="ChEBI" id="CHEBI:82852"/>
        <dbReference type="EC" id="3.5.4.33"/>
    </reaction>
</comment>
<organism evidence="10 11">
    <name type="scientific">Candidatus Limosilactobacillus merdipullorum</name>
    <dbReference type="NCBI Taxonomy" id="2838653"/>
    <lineage>
        <taxon>Bacteria</taxon>
        <taxon>Bacillati</taxon>
        <taxon>Bacillota</taxon>
        <taxon>Bacilli</taxon>
        <taxon>Lactobacillales</taxon>
        <taxon>Lactobacillaceae</taxon>
        <taxon>Limosilactobacillus</taxon>
    </lineage>
</organism>
<dbReference type="PANTHER" id="PTHR11079:SF202">
    <property type="entry name" value="TRNA-SPECIFIC ADENOSINE DEAMINASE"/>
    <property type="match status" value="1"/>
</dbReference>
<evidence type="ECO:0000259" key="9">
    <source>
        <dbReference type="PROSITE" id="PS51747"/>
    </source>
</evidence>
<dbReference type="NCBIfam" id="NF008113">
    <property type="entry name" value="PRK10860.1"/>
    <property type="match status" value="1"/>
</dbReference>
<evidence type="ECO:0000256" key="6">
    <source>
        <dbReference type="ARBA" id="ARBA00022833"/>
    </source>
</evidence>
<evidence type="ECO:0000256" key="4">
    <source>
        <dbReference type="ARBA" id="ARBA00022723"/>
    </source>
</evidence>
<name>A0A9D1U3U0_9LACO</name>
<dbReference type="SUPFAM" id="SSF53927">
    <property type="entry name" value="Cytidine deaminase-like"/>
    <property type="match status" value="1"/>
</dbReference>
<proteinExistence type="inferred from homology"/>
<evidence type="ECO:0000256" key="7">
    <source>
        <dbReference type="ARBA" id="ARBA00048045"/>
    </source>
</evidence>
<dbReference type="CDD" id="cd01285">
    <property type="entry name" value="nucleoside_deaminase"/>
    <property type="match status" value="1"/>
</dbReference>
<dbReference type="PROSITE" id="PS00903">
    <property type="entry name" value="CYT_DCMP_DEAMINASES_1"/>
    <property type="match status" value="1"/>
</dbReference>
<dbReference type="InterPro" id="IPR058535">
    <property type="entry name" value="MafB19-deam"/>
</dbReference>
<evidence type="ECO:0000313" key="11">
    <source>
        <dbReference type="Proteomes" id="UP000886878"/>
    </source>
</evidence>